<feature type="domain" description="Peptidase M16 N-terminal" evidence="2">
    <location>
        <begin position="41"/>
        <end position="175"/>
    </location>
</feature>
<evidence type="ECO:0000313" key="5">
    <source>
        <dbReference type="Proteomes" id="UP000609802"/>
    </source>
</evidence>
<organism evidence="4 5">
    <name type="scientific">Aliiroseovarius zhejiangensis</name>
    <dbReference type="NCBI Taxonomy" id="1632025"/>
    <lineage>
        <taxon>Bacteria</taxon>
        <taxon>Pseudomonadati</taxon>
        <taxon>Pseudomonadota</taxon>
        <taxon>Alphaproteobacteria</taxon>
        <taxon>Rhodobacterales</taxon>
        <taxon>Paracoccaceae</taxon>
        <taxon>Aliiroseovarius</taxon>
    </lineage>
</organism>
<accession>A0ABQ3JA14</accession>
<dbReference type="Proteomes" id="UP000609802">
    <property type="component" value="Unassembled WGS sequence"/>
</dbReference>
<name>A0ABQ3JA14_9RHOB</name>
<evidence type="ECO:0000259" key="2">
    <source>
        <dbReference type="Pfam" id="PF00675"/>
    </source>
</evidence>
<dbReference type="SUPFAM" id="SSF63411">
    <property type="entry name" value="LuxS/MPP-like metallohydrolase"/>
    <property type="match status" value="2"/>
</dbReference>
<feature type="chain" id="PRO_5047205861" evidence="1">
    <location>
        <begin position="20"/>
        <end position="435"/>
    </location>
</feature>
<dbReference type="Gene3D" id="3.30.830.10">
    <property type="entry name" value="Metalloenzyme, LuxS/M16 peptidase-like"/>
    <property type="match status" value="2"/>
</dbReference>
<protein>
    <submittedName>
        <fullName evidence="4">Peptidase M16</fullName>
    </submittedName>
</protein>
<dbReference type="Pfam" id="PF05193">
    <property type="entry name" value="Peptidase_M16_C"/>
    <property type="match status" value="1"/>
</dbReference>
<reference evidence="5" key="1">
    <citation type="journal article" date="2019" name="Int. J. Syst. Evol. Microbiol.">
        <title>The Global Catalogue of Microorganisms (GCM) 10K type strain sequencing project: providing services to taxonomists for standard genome sequencing and annotation.</title>
        <authorList>
            <consortium name="The Broad Institute Genomics Platform"/>
            <consortium name="The Broad Institute Genome Sequencing Center for Infectious Disease"/>
            <person name="Wu L."/>
            <person name="Ma J."/>
        </authorList>
    </citation>
    <scope>NUCLEOTIDE SEQUENCE [LARGE SCALE GENOMIC DNA]</scope>
    <source>
        <strain evidence="5">KCTC 42443</strain>
    </source>
</reference>
<dbReference type="InterPro" id="IPR007863">
    <property type="entry name" value="Peptidase_M16_C"/>
</dbReference>
<feature type="signal peptide" evidence="1">
    <location>
        <begin position="1"/>
        <end position="19"/>
    </location>
</feature>
<evidence type="ECO:0000313" key="4">
    <source>
        <dbReference type="EMBL" id="GHF07789.1"/>
    </source>
</evidence>
<dbReference type="InterPro" id="IPR050361">
    <property type="entry name" value="MPP/UQCRC_Complex"/>
</dbReference>
<keyword evidence="1" id="KW-0732">Signal</keyword>
<gene>
    <name evidence="4" type="ORF">GCM10016455_30970</name>
</gene>
<dbReference type="PANTHER" id="PTHR11851">
    <property type="entry name" value="METALLOPROTEASE"/>
    <property type="match status" value="1"/>
</dbReference>
<dbReference type="EMBL" id="BNCH01000010">
    <property type="protein sequence ID" value="GHF07789.1"/>
    <property type="molecule type" value="Genomic_DNA"/>
</dbReference>
<dbReference type="InterPro" id="IPR011765">
    <property type="entry name" value="Pept_M16_N"/>
</dbReference>
<feature type="domain" description="Peptidase M16 C-terminal" evidence="3">
    <location>
        <begin position="187"/>
        <end position="360"/>
    </location>
</feature>
<evidence type="ECO:0000259" key="3">
    <source>
        <dbReference type="Pfam" id="PF05193"/>
    </source>
</evidence>
<dbReference type="Pfam" id="PF00675">
    <property type="entry name" value="Peptidase_M16"/>
    <property type="match status" value="1"/>
</dbReference>
<proteinExistence type="predicted"/>
<dbReference type="InterPro" id="IPR011249">
    <property type="entry name" value="Metalloenz_LuxS/M16"/>
</dbReference>
<dbReference type="PANTHER" id="PTHR11851:SF224">
    <property type="entry name" value="PROCESSING PROTEASE"/>
    <property type="match status" value="1"/>
</dbReference>
<comment type="caution">
    <text evidence="4">The sequence shown here is derived from an EMBL/GenBank/DDBJ whole genome shotgun (WGS) entry which is preliminary data.</text>
</comment>
<dbReference type="RefSeq" id="WP_191287525.1">
    <property type="nucleotide sequence ID" value="NZ_BNCH01000010.1"/>
</dbReference>
<evidence type="ECO:0000256" key="1">
    <source>
        <dbReference type="SAM" id="SignalP"/>
    </source>
</evidence>
<keyword evidence="5" id="KW-1185">Reference proteome</keyword>
<sequence>MRFFYAFVTLLIVTFPARAEIAIQEITTPTGINAWLVEEHSLPFTALEIRFQGGTSLDRPGKRGAVNFMVGLLEEGAGEMDARGFAEARESLAASFRFGAYGDAITVSAQFLSENRAEAMQLLHSALTEPRFDDSAIERVRAQIMSHLASRATDPNAIAGETWDRMAYGDHPYGSYRVGTPDSVAALTRDDLVSAFKDALALDRIYVAAVGDITADELSQLLDELFDGLPATGAPLPPRAEFALSGGTTVVPFDTPQSVTMFGHIGIARDDPDFFAAFVLNEVLGGRGSNSRLMQEVREKRGLTYGVGTFLANADLSDTIMGHFSSQNGTMGDAIEVVRNEWAKMAAEGITQEELTAAQTYLTGSYPLRFDGNANIANILASMQMEGLPVDYIATRNDQVMAVTLEDTTRVAKRLYDPDALHFVVVGQPEGVVSN</sequence>